<evidence type="ECO:0000313" key="3">
    <source>
        <dbReference type="EnsemblMetazoa" id="CPIJ016767-PA"/>
    </source>
</evidence>
<sequence length="160" mass="17489">MVGLIVAASVLGALFLVSAGLAVFLYIRFVRPLNTNSANPSDVVQLENDFDISPPPSPPTLGAKKIDDSPQQDRKISIQIAGITDQESEDSRFSTGRLADSLNAKLDSVDEYGSVSSRVTLEEPPSTESRNVKFNELVERIEVVEHHPVADNDSSYNERF</sequence>
<dbReference type="InParanoid" id="B0XCG7"/>
<evidence type="ECO:0000313" key="2">
    <source>
        <dbReference type="EMBL" id="EDS44797.1"/>
    </source>
</evidence>
<organism>
    <name type="scientific">Culex quinquefasciatus</name>
    <name type="common">Southern house mosquito</name>
    <name type="synonym">Culex pungens</name>
    <dbReference type="NCBI Taxonomy" id="7176"/>
    <lineage>
        <taxon>Eukaryota</taxon>
        <taxon>Metazoa</taxon>
        <taxon>Ecdysozoa</taxon>
        <taxon>Arthropoda</taxon>
        <taxon>Hexapoda</taxon>
        <taxon>Insecta</taxon>
        <taxon>Pterygota</taxon>
        <taxon>Neoptera</taxon>
        <taxon>Endopterygota</taxon>
        <taxon>Diptera</taxon>
        <taxon>Nematocera</taxon>
        <taxon>Culicoidea</taxon>
        <taxon>Culicidae</taxon>
        <taxon>Culicinae</taxon>
        <taxon>Culicini</taxon>
        <taxon>Culex</taxon>
        <taxon>Culex</taxon>
    </lineage>
</organism>
<accession>B0XCG7</accession>
<reference evidence="2" key="1">
    <citation type="submission" date="2007-03" db="EMBL/GenBank/DDBJ databases">
        <title>Annotation of Culex pipiens quinquefasciatus.</title>
        <authorList>
            <consortium name="The Broad Institute Genome Sequencing Platform"/>
            <person name="Atkinson P.W."/>
            <person name="Hemingway J."/>
            <person name="Christensen B.M."/>
            <person name="Higgs S."/>
            <person name="Kodira C."/>
            <person name="Hannick L."/>
            <person name="Megy K."/>
            <person name="O'Leary S."/>
            <person name="Pearson M."/>
            <person name="Haas B.J."/>
            <person name="Mauceli E."/>
            <person name="Wortman J.R."/>
            <person name="Lee N.H."/>
            <person name="Guigo R."/>
            <person name="Stanke M."/>
            <person name="Alvarado L."/>
            <person name="Amedeo P."/>
            <person name="Antoine C.H."/>
            <person name="Arensburger P."/>
            <person name="Bidwell S.L."/>
            <person name="Crawford M."/>
            <person name="Camaro F."/>
            <person name="Devon K."/>
            <person name="Engels R."/>
            <person name="Hammond M."/>
            <person name="Howarth C."/>
            <person name="Koehrsen M."/>
            <person name="Lawson D."/>
            <person name="Montgomery P."/>
            <person name="Nene V."/>
            <person name="Nusbaum C."/>
            <person name="Puiu D."/>
            <person name="Romero-Severson J."/>
            <person name="Severson D.W."/>
            <person name="Shumway M."/>
            <person name="Sisk P."/>
            <person name="Stolte C."/>
            <person name="Zeng Q."/>
            <person name="Eisenstadt E."/>
            <person name="Fraser-Liggett C."/>
            <person name="Strausberg R."/>
            <person name="Galagan J."/>
            <person name="Birren B."/>
            <person name="Collins F.H."/>
        </authorList>
    </citation>
    <scope>NUCLEOTIDE SEQUENCE [LARGE SCALE GENOMIC DNA]</scope>
    <source>
        <strain evidence="2">JHB</strain>
    </source>
</reference>
<dbReference type="VEuPathDB" id="VectorBase:CQUJHB000394"/>
<evidence type="ECO:0000313" key="4">
    <source>
        <dbReference type="Proteomes" id="UP000002320"/>
    </source>
</evidence>
<dbReference type="VEuPathDB" id="VectorBase:CPIJ016767"/>
<gene>
    <name evidence="3" type="primary">6050797</name>
    <name evidence="2" type="ORF">CpipJ_CPIJ016767</name>
</gene>
<dbReference type="Proteomes" id="UP000002320">
    <property type="component" value="Unassembled WGS sequence"/>
</dbReference>
<name>B0XCG7_CULQU</name>
<dbReference type="eggNOG" id="KOG3594">
    <property type="taxonomic scope" value="Eukaryota"/>
</dbReference>
<dbReference type="KEGG" id="cqu:CpipJ_CPIJ016767"/>
<dbReference type="EnsemblMetazoa" id="CPIJ016767-RA">
    <property type="protein sequence ID" value="CPIJ016767-PA"/>
    <property type="gene ID" value="CPIJ016767"/>
</dbReference>
<dbReference type="AlphaFoldDB" id="B0XCG7"/>
<evidence type="ECO:0000256" key="1">
    <source>
        <dbReference type="SAM" id="MobiDB-lite"/>
    </source>
</evidence>
<keyword evidence="4" id="KW-1185">Reference proteome</keyword>
<feature type="region of interest" description="Disordered" evidence="1">
    <location>
        <begin position="48"/>
        <end position="72"/>
    </location>
</feature>
<dbReference type="OrthoDB" id="6606209at2759"/>
<proteinExistence type="predicted"/>
<reference evidence="3" key="2">
    <citation type="submission" date="2021-02" db="UniProtKB">
        <authorList>
            <consortium name="EnsemblMetazoa"/>
        </authorList>
    </citation>
    <scope>IDENTIFICATION</scope>
    <source>
        <strain evidence="3">JHB</strain>
    </source>
</reference>
<dbReference type="EMBL" id="DS232691">
    <property type="protein sequence ID" value="EDS44797.1"/>
    <property type="molecule type" value="Genomic_DNA"/>
</dbReference>
<dbReference type="HOGENOM" id="CLU_1653844_0_0_1"/>
<protein>
    <submittedName>
        <fullName evidence="2 3">Uncharacterized protein</fullName>
    </submittedName>
</protein>